<name>A0A0D2JMW5_9BACT</name>
<organism evidence="5 6">
    <name type="scientific">candidate division TM6 bacterium JCVI TM6SC1</name>
    <dbReference type="NCBI Taxonomy" id="1306947"/>
    <lineage>
        <taxon>Bacteria</taxon>
        <taxon>Candidatus Babelota</taxon>
        <taxon>Vermiphilus</taxon>
    </lineage>
</organism>
<comment type="function">
    <text evidence="3">Participates actively in the response to hyperosmotic and heat shock by preventing the aggregation of stress-denatured proteins, in association with DnaK and GrpE. It is the nucleotide exchange factor for DnaK and may function as a thermosensor. Unfolded proteins bind initially to DnaJ; upon interaction with the DnaJ-bound protein, DnaK hydrolyzes its bound ATP, resulting in the formation of a stable complex. GrpE releases ADP from DnaK; ATP binding to DnaK triggers the release of the substrate protein, thus completing the reaction cycle. Several rounds of ATP-dependent interactions between DnaJ, DnaK and GrpE are required for fully efficient folding.</text>
</comment>
<dbReference type="STRING" id="1306947.J120_01865"/>
<dbReference type="InterPro" id="IPR009012">
    <property type="entry name" value="GrpE_head"/>
</dbReference>
<dbReference type="Gene3D" id="2.30.22.10">
    <property type="entry name" value="Head domain of nucleotide exchange factor GrpE"/>
    <property type="match status" value="1"/>
</dbReference>
<comment type="similarity">
    <text evidence="1 3 4">Belongs to the GrpE family.</text>
</comment>
<evidence type="ECO:0000256" key="1">
    <source>
        <dbReference type="ARBA" id="ARBA00009054"/>
    </source>
</evidence>
<dbReference type="eggNOG" id="COG0576">
    <property type="taxonomic scope" value="Bacteria"/>
</dbReference>
<dbReference type="GO" id="GO:0051087">
    <property type="term" value="F:protein-folding chaperone binding"/>
    <property type="evidence" value="ECO:0007669"/>
    <property type="project" value="InterPro"/>
</dbReference>
<dbReference type="PRINTS" id="PR00773">
    <property type="entry name" value="GRPEPROTEIN"/>
</dbReference>
<comment type="subcellular location">
    <subcellularLocation>
        <location evidence="3">Cytoplasm</location>
    </subcellularLocation>
</comment>
<keyword evidence="3" id="KW-0963">Cytoplasm</keyword>
<dbReference type="HAMAP" id="MF_01151">
    <property type="entry name" value="GrpE"/>
    <property type="match status" value="1"/>
</dbReference>
<reference evidence="5 6" key="1">
    <citation type="journal article" date="2013" name="Proc. Natl. Acad. Sci. U.S.A.">
        <title>Candidate phylum TM6 genome recovered from a hospital sink biofilm provides genomic insights into this uncultivated phylum.</title>
        <authorList>
            <person name="McLean J.S."/>
            <person name="Lombardo M.J."/>
            <person name="Badger J.H."/>
            <person name="Edlund A."/>
            <person name="Novotny M."/>
            <person name="Yee-Greenbaum J."/>
            <person name="Vyahhi N."/>
            <person name="Hall A.P."/>
            <person name="Yang Y."/>
            <person name="Dupont C.L."/>
            <person name="Ziegler M.G."/>
            <person name="Chitsaz H."/>
            <person name="Allen A.E."/>
            <person name="Yooseph S."/>
            <person name="Tesler G."/>
            <person name="Pevzner P.A."/>
            <person name="Friedman R.M."/>
            <person name="Nealson K.H."/>
            <person name="Venter J.C."/>
            <person name="Lasken R.S."/>
        </authorList>
    </citation>
    <scope>NUCLEOTIDE SEQUENCE [LARGE SCALE GENOMIC DNA]</scope>
    <source>
        <strain evidence="5 6">TM6SC1</strain>
    </source>
</reference>
<evidence type="ECO:0000313" key="6">
    <source>
        <dbReference type="Proteomes" id="UP000032214"/>
    </source>
</evidence>
<evidence type="ECO:0000256" key="4">
    <source>
        <dbReference type="RuleBase" id="RU004478"/>
    </source>
</evidence>
<evidence type="ECO:0000256" key="2">
    <source>
        <dbReference type="ARBA" id="ARBA00023186"/>
    </source>
</evidence>
<gene>
    <name evidence="3" type="primary">grpE</name>
    <name evidence="5" type="ORF">J120_01865</name>
</gene>
<dbReference type="InterPro" id="IPR000740">
    <property type="entry name" value="GrpE"/>
</dbReference>
<dbReference type="Proteomes" id="UP000032214">
    <property type="component" value="Unassembled WGS sequence"/>
</dbReference>
<dbReference type="PANTHER" id="PTHR21237">
    <property type="entry name" value="GRPE PROTEIN"/>
    <property type="match status" value="1"/>
</dbReference>
<dbReference type="EMBL" id="ARQD01000001">
    <property type="protein sequence ID" value="KIX85663.1"/>
    <property type="molecule type" value="Genomic_DNA"/>
</dbReference>
<dbReference type="AlphaFoldDB" id="A0A0D2JMW5"/>
<keyword evidence="2 3" id="KW-0143">Chaperone</keyword>
<evidence type="ECO:0000256" key="3">
    <source>
        <dbReference type="HAMAP-Rule" id="MF_01151"/>
    </source>
</evidence>
<accession>A0A0D2JMW5</accession>
<dbReference type="GO" id="GO:0000774">
    <property type="term" value="F:adenyl-nucleotide exchange factor activity"/>
    <property type="evidence" value="ECO:0007669"/>
    <property type="project" value="InterPro"/>
</dbReference>
<dbReference type="GO" id="GO:0042803">
    <property type="term" value="F:protein homodimerization activity"/>
    <property type="evidence" value="ECO:0007669"/>
    <property type="project" value="InterPro"/>
</dbReference>
<dbReference type="GO" id="GO:0006457">
    <property type="term" value="P:protein folding"/>
    <property type="evidence" value="ECO:0007669"/>
    <property type="project" value="InterPro"/>
</dbReference>
<dbReference type="PANTHER" id="PTHR21237:SF23">
    <property type="entry name" value="GRPE PROTEIN HOMOLOG, MITOCHONDRIAL"/>
    <property type="match status" value="1"/>
</dbReference>
<keyword evidence="3" id="KW-0346">Stress response</keyword>
<evidence type="ECO:0000313" key="5">
    <source>
        <dbReference type="EMBL" id="KIX85663.1"/>
    </source>
</evidence>
<dbReference type="Gene3D" id="3.90.20.20">
    <property type="match status" value="1"/>
</dbReference>
<dbReference type="SUPFAM" id="SSF51064">
    <property type="entry name" value="Head domain of nucleotide exchange factor GrpE"/>
    <property type="match status" value="1"/>
</dbReference>
<dbReference type="GO" id="GO:0005737">
    <property type="term" value="C:cytoplasm"/>
    <property type="evidence" value="ECO:0007669"/>
    <property type="project" value="UniProtKB-SubCell"/>
</dbReference>
<comment type="subunit">
    <text evidence="3">Homodimer.</text>
</comment>
<comment type="caution">
    <text evidence="5">The sequence shown here is derived from an EMBL/GenBank/DDBJ whole genome shotgun (WGS) entry which is preliminary data.</text>
</comment>
<protein>
    <recommendedName>
        <fullName evidence="3">Protein GrpE</fullName>
    </recommendedName>
    <alternativeName>
        <fullName evidence="3">HSP-70 cofactor</fullName>
    </alternativeName>
</protein>
<dbReference type="Pfam" id="PF01025">
    <property type="entry name" value="GrpE"/>
    <property type="match status" value="1"/>
</dbReference>
<proteinExistence type="inferred from homology"/>
<dbReference type="CDD" id="cd00446">
    <property type="entry name" value="GrpE"/>
    <property type="match status" value="1"/>
</dbReference>
<keyword evidence="6" id="KW-1185">Reference proteome</keyword>
<dbReference type="SUPFAM" id="SSF58014">
    <property type="entry name" value="Coiled-coil domain of nucleotide exchange factor GrpE"/>
    <property type="match status" value="1"/>
</dbReference>
<sequence>MEDTPLKNNEPSVDDNQTQANNSLKNAQVEELKDQLKLITADFHNYQKRTERDRLGWTDSAYSTILNDLVAVVINMDRAINSYQTQSTQETANVATGFGMIQKELHKFLEKYHVTPITQYQTFDPELHEALVQVESPDHRSGSIVQILEPGFMFKQKILRPAKVTVAK</sequence>
<dbReference type="InterPro" id="IPR013805">
    <property type="entry name" value="GrpE_CC"/>
</dbReference>
<dbReference type="GO" id="GO:0051082">
    <property type="term" value="F:unfolded protein binding"/>
    <property type="evidence" value="ECO:0007669"/>
    <property type="project" value="TreeGrafter"/>
</dbReference>